<reference evidence="1 2" key="1">
    <citation type="submission" date="2014-11" db="EMBL/GenBank/DDBJ databases">
        <title>Pan-genome of Gallibacterium spp.</title>
        <authorList>
            <person name="Kudirkiene E."/>
            <person name="Bojesen A.M."/>
        </authorList>
    </citation>
    <scope>NUCLEOTIDE SEQUENCE [LARGE SCALE GENOMIC DNA]</scope>
    <source>
        <strain evidence="1 2">F150</strain>
    </source>
</reference>
<dbReference type="EMBL" id="JTJL01000013">
    <property type="protein sequence ID" value="OBW95285.1"/>
    <property type="molecule type" value="Genomic_DNA"/>
</dbReference>
<comment type="caution">
    <text evidence="1">The sequence shown here is derived from an EMBL/GenBank/DDBJ whole genome shotgun (WGS) entry which is preliminary data.</text>
</comment>
<proteinExistence type="predicted"/>
<sequence>MSNNYYQWPQPISIYPDRENKSYRLKRFRFQLRTLIHYHSIKKFTRFVNQHSWLVELLNPRADWSYPVAHRFLDKRFSTQQRFDTICDNLTFLPQKFTSLGLKPLWEQSINFGEVIPDFELILTLNNHQPMEGYWALELLHKPSDELMYLLTFGKVDNALLIAVIQGANCKGSKEFVKLLTKKCHGLRPAYLMIEAMKALTIHLGYSQLLGIPQKYQNKSRFFRNKRYVVNYDVIFQESGGKLQKYWQLPLQIEMKKLEDIPSNKRSMYRKRYAMLNDLSEAIGKGLKVI</sequence>
<accession>A0A1A7P0C6</accession>
<dbReference type="AlphaFoldDB" id="A0A1A7P0C6"/>
<dbReference type="OrthoDB" id="6835762at2"/>
<name>A0A1A7P0C6_9PAST</name>
<organism evidence="1 2">
    <name type="scientific">Gallibacterium salpingitidis</name>
    <dbReference type="NCBI Taxonomy" id="505341"/>
    <lineage>
        <taxon>Bacteria</taxon>
        <taxon>Pseudomonadati</taxon>
        <taxon>Pseudomonadota</taxon>
        <taxon>Gammaproteobacteria</taxon>
        <taxon>Pasteurellales</taxon>
        <taxon>Pasteurellaceae</taxon>
        <taxon>Gallibacterium</taxon>
    </lineage>
</organism>
<protein>
    <submittedName>
        <fullName evidence="1">Membrane protein</fullName>
    </submittedName>
</protein>
<dbReference type="Pfam" id="PF04393">
    <property type="entry name" value="DUF535"/>
    <property type="match status" value="1"/>
</dbReference>
<dbReference type="GO" id="GO:0006974">
    <property type="term" value="P:DNA damage response"/>
    <property type="evidence" value="ECO:0007669"/>
    <property type="project" value="TreeGrafter"/>
</dbReference>
<dbReference type="Proteomes" id="UP000092649">
    <property type="component" value="Unassembled WGS sequence"/>
</dbReference>
<dbReference type="InterPro" id="IPR007488">
    <property type="entry name" value="DUF535"/>
</dbReference>
<dbReference type="PATRIC" id="fig|505341.3.peg.802"/>
<dbReference type="PANTHER" id="PTHR38785">
    <property type="entry name" value="HOMOLOG OF VIRK"/>
    <property type="match status" value="1"/>
</dbReference>
<dbReference type="PANTHER" id="PTHR38785:SF1">
    <property type="entry name" value="HOMOLOG OF VIRK"/>
    <property type="match status" value="1"/>
</dbReference>
<evidence type="ECO:0000313" key="2">
    <source>
        <dbReference type="Proteomes" id="UP000092649"/>
    </source>
</evidence>
<evidence type="ECO:0000313" key="1">
    <source>
        <dbReference type="EMBL" id="OBW95285.1"/>
    </source>
</evidence>
<dbReference type="RefSeq" id="WP_066106272.1">
    <property type="nucleotide sequence ID" value="NZ_JTJL01000013.1"/>
</dbReference>
<gene>
    <name evidence="1" type="ORF">QS62_03965</name>
</gene>
<keyword evidence="2" id="KW-1185">Reference proteome</keyword>